<dbReference type="SUPFAM" id="SSF53335">
    <property type="entry name" value="S-adenosyl-L-methionine-dependent methyltransferases"/>
    <property type="match status" value="1"/>
</dbReference>
<name>A0ABW8TJ79_9CLOT</name>
<protein>
    <recommendedName>
        <fullName evidence="3">Class I SAM-dependent methyltransferase</fullName>
    </recommendedName>
</protein>
<evidence type="ECO:0000313" key="1">
    <source>
        <dbReference type="EMBL" id="MFL0252313.1"/>
    </source>
</evidence>
<proteinExistence type="predicted"/>
<evidence type="ECO:0008006" key="3">
    <source>
        <dbReference type="Google" id="ProtNLM"/>
    </source>
</evidence>
<comment type="caution">
    <text evidence="1">The sequence shown here is derived from an EMBL/GenBank/DDBJ whole genome shotgun (WGS) entry which is preliminary data.</text>
</comment>
<evidence type="ECO:0000313" key="2">
    <source>
        <dbReference type="Proteomes" id="UP001623592"/>
    </source>
</evidence>
<gene>
    <name evidence="1" type="ORF">ACJDT4_18010</name>
</gene>
<dbReference type="Proteomes" id="UP001623592">
    <property type="component" value="Unassembled WGS sequence"/>
</dbReference>
<dbReference type="RefSeq" id="WP_406788970.1">
    <property type="nucleotide sequence ID" value="NZ_JBJIAA010000016.1"/>
</dbReference>
<organism evidence="1 2">
    <name type="scientific">Clostridium neuense</name>
    <dbReference type="NCBI Taxonomy" id="1728934"/>
    <lineage>
        <taxon>Bacteria</taxon>
        <taxon>Bacillati</taxon>
        <taxon>Bacillota</taxon>
        <taxon>Clostridia</taxon>
        <taxon>Eubacteriales</taxon>
        <taxon>Clostridiaceae</taxon>
        <taxon>Clostridium</taxon>
    </lineage>
</organism>
<sequence>MEKVFINFEREIFKGNVLDVGLKNYGIIYDLCKNNDEAIDIDYVEGKEEKKYIGKNAYDSCVAFFALKDITLDSAKKKFFKDMHDFMKDDGVMYLWDIDKTVFRTFRGKFKVALPDVKIKEIEINDFNILSDNSCDKICSMMKPYFEIQELKRSNNVYYIKAQKKGSNINGESAAYCG</sequence>
<accession>A0ABW8TJ79</accession>
<keyword evidence="2" id="KW-1185">Reference proteome</keyword>
<dbReference type="EMBL" id="JBJIAA010000016">
    <property type="protein sequence ID" value="MFL0252313.1"/>
    <property type="molecule type" value="Genomic_DNA"/>
</dbReference>
<dbReference type="InterPro" id="IPR029063">
    <property type="entry name" value="SAM-dependent_MTases_sf"/>
</dbReference>
<reference evidence="1 2" key="1">
    <citation type="submission" date="2024-11" db="EMBL/GenBank/DDBJ databases">
        <authorList>
            <person name="Heng Y.C."/>
            <person name="Lim A.C.H."/>
            <person name="Lee J.K.Y."/>
            <person name="Kittelmann S."/>
        </authorList>
    </citation>
    <scope>NUCLEOTIDE SEQUENCE [LARGE SCALE GENOMIC DNA]</scope>
    <source>
        <strain evidence="1 2">WILCCON 0114</strain>
    </source>
</reference>